<dbReference type="InterPro" id="IPR001619">
    <property type="entry name" value="Sec1-like"/>
</dbReference>
<feature type="compositionally biased region" description="Low complexity" evidence="2">
    <location>
        <begin position="115"/>
        <end position="126"/>
    </location>
</feature>
<dbReference type="SUPFAM" id="SSF56815">
    <property type="entry name" value="Sec1/munc18-like (SM) proteins"/>
    <property type="match status" value="1"/>
</dbReference>
<comment type="similarity">
    <text evidence="1">Belongs to the STXBP/unc-18/SEC1 family.</text>
</comment>
<dbReference type="PANTHER" id="PTHR11679">
    <property type="entry name" value="VESICLE PROTEIN SORTING-ASSOCIATED"/>
    <property type="match status" value="1"/>
</dbReference>
<evidence type="ECO:0000256" key="2">
    <source>
        <dbReference type="SAM" id="MobiDB-lite"/>
    </source>
</evidence>
<feature type="region of interest" description="Disordered" evidence="2">
    <location>
        <begin position="56"/>
        <end position="92"/>
    </location>
</feature>
<feature type="compositionally biased region" description="Polar residues" evidence="2">
    <location>
        <begin position="77"/>
        <end position="86"/>
    </location>
</feature>
<evidence type="ECO:0000313" key="3">
    <source>
        <dbReference type="EMBL" id="KAL3756888.1"/>
    </source>
</evidence>
<proteinExistence type="inferred from homology"/>
<feature type="compositionally biased region" description="Low complexity" evidence="2">
    <location>
        <begin position="7"/>
        <end position="19"/>
    </location>
</feature>
<dbReference type="InterPro" id="IPR027482">
    <property type="entry name" value="Sec1-like_dom2"/>
</dbReference>
<name>A0ABD3LYT0_9STRA</name>
<dbReference type="AlphaFoldDB" id="A0ABD3LYT0"/>
<feature type="region of interest" description="Disordered" evidence="2">
    <location>
        <begin position="114"/>
        <end position="135"/>
    </location>
</feature>
<dbReference type="Pfam" id="PF00995">
    <property type="entry name" value="Sec1"/>
    <property type="match status" value="1"/>
</dbReference>
<dbReference type="Proteomes" id="UP001530293">
    <property type="component" value="Unassembled WGS sequence"/>
</dbReference>
<keyword evidence="4" id="KW-1185">Reference proteome</keyword>
<sequence>MTMAAPQQQQQQQQQLQQQALPTSSRRGGGPLAHIMDALRLDNHQLLLETLQHDPRFANNDDHHHAAEQQRQQQQHPSATTASSGNQQQPRRQQDQLLIFGSADLRRVIMRHVMDQSSQSSDNNNNSKKKVGAGHRKNNATMMEEEELIIKQWNEEMKTTLPTINNSDAGQSSHHANSSTVTQIIGTQILSPSCNGSVISPYDSTIATIASPPISSATNITYILRGGGFDLPSLSAAALHRRNILLQQQQQKHHQADASSARLFRFLFIPRLTEMERSFLHEMGVVADDDKGTKMAASINSFESLPIDLIPLDEDVLSLELTGGRGGYGSSADQGDGSDYTTGSAASLRHSSVEGCEADVADIVARSLIKLQLLNRGGSIGGNDVGGSGEKDEELLFSSPLLRGAIPRVQGLGPLATAVIDRMMTLRLEEERMEAEMDEMMMEGEDNEAKGEVMMDDDCMEVTDGSGGGGGRRQQDDEEIMNATMEEGVEIATMSNRGNDVQPSSSAALPQLPSIQALLVIDRRIDLVTPMLTPLTYEGLIDDVLQIQVGGYVSVKKSIVEPDDEKHTNNNNNDQQQMVLLPLNDSDPLYAEVRDKHVESFGSFLQNQAKALKESHSQFTNRETARDLTEIHQFVKQIPVFTRNLRSLTNHIHIAELVKSAAEATAFRQRWQTERSMLESEPCYEALEDLIASGSEPPYRWLRLFCLQSLTSNGIKAARYDSLRRDVIQTYGYEYLMVLNDLERAGFLRKKETFVLDSMATPYSTLRKALNLINPDVDPSNPQDASYVSSGYAPMTVRWIEAAMRGYTGLEEALKELPVGSGMGGGGRWVDVMQRWPPESLVEALKRKRGPNLGALAKQWSEWRDGNGSKMTTDALSMEEKPVLLVYFVGGLTFMELAAMRYLSRRPSFPYNIVCCTTEIVNGGTLLRSLSC</sequence>
<dbReference type="EMBL" id="JALLBG020000287">
    <property type="protein sequence ID" value="KAL3756888.1"/>
    <property type="molecule type" value="Genomic_DNA"/>
</dbReference>
<dbReference type="Gene3D" id="3.40.50.1910">
    <property type="match status" value="1"/>
</dbReference>
<dbReference type="InterPro" id="IPR043155">
    <property type="entry name" value="VPS33_dom3b"/>
</dbReference>
<organism evidence="3 4">
    <name type="scientific">Discostella pseudostelligera</name>
    <dbReference type="NCBI Taxonomy" id="259834"/>
    <lineage>
        <taxon>Eukaryota</taxon>
        <taxon>Sar</taxon>
        <taxon>Stramenopiles</taxon>
        <taxon>Ochrophyta</taxon>
        <taxon>Bacillariophyta</taxon>
        <taxon>Coscinodiscophyceae</taxon>
        <taxon>Thalassiosirophycidae</taxon>
        <taxon>Stephanodiscales</taxon>
        <taxon>Stephanodiscaceae</taxon>
        <taxon>Discostella</taxon>
    </lineage>
</organism>
<protein>
    <submittedName>
        <fullName evidence="3">Uncharacterized protein</fullName>
    </submittedName>
</protein>
<gene>
    <name evidence="3" type="ORF">ACHAWU_007729</name>
</gene>
<accession>A0ABD3LYT0</accession>
<dbReference type="Gene3D" id="3.90.830.10">
    <property type="entry name" value="Syntaxin Binding Protein 1, Chain A, domain 2"/>
    <property type="match status" value="1"/>
</dbReference>
<evidence type="ECO:0000313" key="4">
    <source>
        <dbReference type="Proteomes" id="UP001530293"/>
    </source>
</evidence>
<comment type="caution">
    <text evidence="3">The sequence shown here is derived from an EMBL/GenBank/DDBJ whole genome shotgun (WGS) entry which is preliminary data.</text>
</comment>
<dbReference type="Gene3D" id="1.25.40.850">
    <property type="match status" value="1"/>
</dbReference>
<dbReference type="InterPro" id="IPR036045">
    <property type="entry name" value="Sec1-like_sf"/>
</dbReference>
<dbReference type="InterPro" id="IPR043127">
    <property type="entry name" value="Sec-1-like_dom3a"/>
</dbReference>
<reference evidence="3 4" key="1">
    <citation type="submission" date="2024-10" db="EMBL/GenBank/DDBJ databases">
        <title>Updated reference genomes for cyclostephanoid diatoms.</title>
        <authorList>
            <person name="Roberts W.R."/>
            <person name="Alverson A.J."/>
        </authorList>
    </citation>
    <scope>NUCLEOTIDE SEQUENCE [LARGE SCALE GENOMIC DNA]</scope>
    <source>
        <strain evidence="3 4">AJA232-27</strain>
    </source>
</reference>
<evidence type="ECO:0000256" key="1">
    <source>
        <dbReference type="ARBA" id="ARBA00009884"/>
    </source>
</evidence>
<feature type="region of interest" description="Disordered" evidence="2">
    <location>
        <begin position="1"/>
        <end position="31"/>
    </location>
</feature>
<feature type="compositionally biased region" description="Basic and acidic residues" evidence="2">
    <location>
        <begin position="56"/>
        <end position="68"/>
    </location>
</feature>